<accession>K0T4L3</accession>
<dbReference type="EMBL" id="AGNL01011569">
    <property type="protein sequence ID" value="EJK68311.1"/>
    <property type="molecule type" value="Genomic_DNA"/>
</dbReference>
<comment type="caution">
    <text evidence="1">The sequence shown here is derived from an EMBL/GenBank/DDBJ whole genome shotgun (WGS) entry which is preliminary data.</text>
</comment>
<sequence>MRLSIGIRGDGISSDIVLHVGTGSQNVKWLANAASYRLYADRLRARNLQHALKPGTALLPKAVYSDDLPFVHPSAVISDTFEDGESVTVVLYAKPELDEYSCPILSPFAKLAFCHDEAGKEERERIAEEKRVEVEQFTEDRRDEQLRARLAEEKPKLALMSKILEEQISPSAGTEEVFLRQTLLSSATSTSVSSVLEFACLSCDMLAISNSSCALTRIAVYAAVNSGGQTHTLEFIEFSQFLSETGLLESNSSAMQRIFIDSHIRRGRGKPSISSAIRKHEFFISIVKISILKKITLPRRELAALRRQGKAVGNGRPVMPTPPKATKLCFEEYLSPILAHMPAGSKMRNSISTKEVLILLHDNL</sequence>
<proteinExistence type="predicted"/>
<dbReference type="Proteomes" id="UP000266841">
    <property type="component" value="Unassembled WGS sequence"/>
</dbReference>
<evidence type="ECO:0000313" key="2">
    <source>
        <dbReference type="Proteomes" id="UP000266841"/>
    </source>
</evidence>
<gene>
    <name evidence="1" type="ORF">THAOC_10521</name>
</gene>
<dbReference type="OrthoDB" id="190071at2759"/>
<dbReference type="eggNOG" id="ENOG502S8S8">
    <property type="taxonomic scope" value="Eukaryota"/>
</dbReference>
<organism evidence="1 2">
    <name type="scientific">Thalassiosira oceanica</name>
    <name type="common">Marine diatom</name>
    <dbReference type="NCBI Taxonomy" id="159749"/>
    <lineage>
        <taxon>Eukaryota</taxon>
        <taxon>Sar</taxon>
        <taxon>Stramenopiles</taxon>
        <taxon>Ochrophyta</taxon>
        <taxon>Bacillariophyta</taxon>
        <taxon>Coscinodiscophyceae</taxon>
        <taxon>Thalassiosirophycidae</taxon>
        <taxon>Thalassiosirales</taxon>
        <taxon>Thalassiosiraceae</taxon>
        <taxon>Thalassiosira</taxon>
    </lineage>
</organism>
<protein>
    <submittedName>
        <fullName evidence="1">Uncharacterized protein</fullName>
    </submittedName>
</protein>
<keyword evidence="2" id="KW-1185">Reference proteome</keyword>
<name>K0T4L3_THAOC</name>
<evidence type="ECO:0000313" key="1">
    <source>
        <dbReference type="EMBL" id="EJK68311.1"/>
    </source>
</evidence>
<dbReference type="AlphaFoldDB" id="K0T4L3"/>
<reference evidence="1 2" key="1">
    <citation type="journal article" date="2012" name="Genome Biol.">
        <title>Genome and low-iron response of an oceanic diatom adapted to chronic iron limitation.</title>
        <authorList>
            <person name="Lommer M."/>
            <person name="Specht M."/>
            <person name="Roy A.S."/>
            <person name="Kraemer L."/>
            <person name="Andreson R."/>
            <person name="Gutowska M.A."/>
            <person name="Wolf J."/>
            <person name="Bergner S.V."/>
            <person name="Schilhabel M.B."/>
            <person name="Klostermeier U.C."/>
            <person name="Beiko R.G."/>
            <person name="Rosenstiel P."/>
            <person name="Hippler M."/>
            <person name="Laroche J."/>
        </authorList>
    </citation>
    <scope>NUCLEOTIDE SEQUENCE [LARGE SCALE GENOMIC DNA]</scope>
    <source>
        <strain evidence="1 2">CCMP1005</strain>
    </source>
</reference>